<keyword evidence="3" id="KW-1185">Reference proteome</keyword>
<accession>A0A2Z7D1Z2</accession>
<evidence type="ECO:0000313" key="2">
    <source>
        <dbReference type="EMBL" id="KZV52707.1"/>
    </source>
</evidence>
<feature type="compositionally biased region" description="Basic and acidic residues" evidence="1">
    <location>
        <begin position="1"/>
        <end position="11"/>
    </location>
</feature>
<evidence type="ECO:0000256" key="1">
    <source>
        <dbReference type="SAM" id="MobiDB-lite"/>
    </source>
</evidence>
<evidence type="ECO:0000313" key="3">
    <source>
        <dbReference type="Proteomes" id="UP000250235"/>
    </source>
</evidence>
<gene>
    <name evidence="2" type="ORF">F511_23170</name>
</gene>
<proteinExistence type="predicted"/>
<dbReference type="EMBL" id="KQ991022">
    <property type="protein sequence ID" value="KZV52707.1"/>
    <property type="molecule type" value="Genomic_DNA"/>
</dbReference>
<organism evidence="2 3">
    <name type="scientific">Dorcoceras hygrometricum</name>
    <dbReference type="NCBI Taxonomy" id="472368"/>
    <lineage>
        <taxon>Eukaryota</taxon>
        <taxon>Viridiplantae</taxon>
        <taxon>Streptophyta</taxon>
        <taxon>Embryophyta</taxon>
        <taxon>Tracheophyta</taxon>
        <taxon>Spermatophyta</taxon>
        <taxon>Magnoliopsida</taxon>
        <taxon>eudicotyledons</taxon>
        <taxon>Gunneridae</taxon>
        <taxon>Pentapetalae</taxon>
        <taxon>asterids</taxon>
        <taxon>lamiids</taxon>
        <taxon>Lamiales</taxon>
        <taxon>Gesneriaceae</taxon>
        <taxon>Didymocarpoideae</taxon>
        <taxon>Trichosporeae</taxon>
        <taxon>Loxocarpinae</taxon>
        <taxon>Dorcoceras</taxon>
    </lineage>
</organism>
<feature type="compositionally biased region" description="Basic and acidic residues" evidence="1">
    <location>
        <begin position="24"/>
        <end position="40"/>
    </location>
</feature>
<reference evidence="2 3" key="1">
    <citation type="journal article" date="2015" name="Proc. Natl. Acad. Sci. U.S.A.">
        <title>The resurrection genome of Boea hygrometrica: A blueprint for survival of dehydration.</title>
        <authorList>
            <person name="Xiao L."/>
            <person name="Yang G."/>
            <person name="Zhang L."/>
            <person name="Yang X."/>
            <person name="Zhao S."/>
            <person name="Ji Z."/>
            <person name="Zhou Q."/>
            <person name="Hu M."/>
            <person name="Wang Y."/>
            <person name="Chen M."/>
            <person name="Xu Y."/>
            <person name="Jin H."/>
            <person name="Xiao X."/>
            <person name="Hu G."/>
            <person name="Bao F."/>
            <person name="Hu Y."/>
            <person name="Wan P."/>
            <person name="Li L."/>
            <person name="Deng X."/>
            <person name="Kuang T."/>
            <person name="Xiang C."/>
            <person name="Zhu J.K."/>
            <person name="Oliver M.J."/>
            <person name="He Y."/>
        </authorList>
    </citation>
    <scope>NUCLEOTIDE SEQUENCE [LARGE SCALE GENOMIC DNA]</scope>
    <source>
        <strain evidence="3">cv. XS01</strain>
    </source>
</reference>
<dbReference type="AlphaFoldDB" id="A0A2Z7D1Z2"/>
<sequence>MSSPMEVKDSILEINGKENVPPNKDIRDAQKTRRREENTHKYRAPLMDISHFYLDTSPLSRDFRPQSSVLKSGLMLSNRKKYFASARSQVYESRSKSKILRKHYFR</sequence>
<feature type="region of interest" description="Disordered" evidence="1">
    <location>
        <begin position="1"/>
        <end position="40"/>
    </location>
</feature>
<dbReference type="Proteomes" id="UP000250235">
    <property type="component" value="Unassembled WGS sequence"/>
</dbReference>
<protein>
    <submittedName>
        <fullName evidence="2">CTD small phosphatase-like protein 2</fullName>
    </submittedName>
</protein>
<name>A0A2Z7D1Z2_9LAMI</name>